<organism evidence="1 3">
    <name type="scientific">Cucumis melo var. makuwa</name>
    <name type="common">Oriental melon</name>
    <dbReference type="NCBI Taxonomy" id="1194695"/>
    <lineage>
        <taxon>Eukaryota</taxon>
        <taxon>Viridiplantae</taxon>
        <taxon>Streptophyta</taxon>
        <taxon>Embryophyta</taxon>
        <taxon>Tracheophyta</taxon>
        <taxon>Spermatophyta</taxon>
        <taxon>Magnoliopsida</taxon>
        <taxon>eudicotyledons</taxon>
        <taxon>Gunneridae</taxon>
        <taxon>Pentapetalae</taxon>
        <taxon>rosids</taxon>
        <taxon>fabids</taxon>
        <taxon>Cucurbitales</taxon>
        <taxon>Cucurbitaceae</taxon>
        <taxon>Benincaseae</taxon>
        <taxon>Cucumis</taxon>
    </lineage>
</organism>
<dbReference type="EMBL" id="SSTD01002800">
    <property type="protein sequence ID" value="TYK27394.1"/>
    <property type="molecule type" value="Genomic_DNA"/>
</dbReference>
<evidence type="ECO:0000313" key="2">
    <source>
        <dbReference type="EMBL" id="TYK27394.1"/>
    </source>
</evidence>
<dbReference type="Proteomes" id="UP000321947">
    <property type="component" value="Unassembled WGS sequence"/>
</dbReference>
<dbReference type="GO" id="GO:0016301">
    <property type="term" value="F:kinase activity"/>
    <property type="evidence" value="ECO:0007669"/>
    <property type="project" value="UniProtKB-KW"/>
</dbReference>
<dbReference type="Proteomes" id="UP000321393">
    <property type="component" value="Unassembled WGS sequence"/>
</dbReference>
<reference evidence="3 4" key="1">
    <citation type="submission" date="2019-08" db="EMBL/GenBank/DDBJ databases">
        <title>Draft genome sequences of two oriental melons (Cucumis melo L. var makuwa).</title>
        <authorList>
            <person name="Kwon S.-Y."/>
        </authorList>
    </citation>
    <scope>NUCLEOTIDE SEQUENCE [LARGE SCALE GENOMIC DNA]</scope>
    <source>
        <strain evidence="4">cv. Chang Bougi</strain>
        <strain evidence="3">cv. SW 3</strain>
        <tissue evidence="1">Leaf</tissue>
    </source>
</reference>
<protein>
    <submittedName>
        <fullName evidence="1">Cbl-interacting serinethreonine-protein kinase 9</fullName>
    </submittedName>
</protein>
<sequence length="131" mass="14822">MRNFFWEGHAGSKISHLDKWNKASTPLKDGVFGLGGIKIHNTALLAKWGRRFSNEESALWRQIIRSIHGKESFDWFTKGKSGNSLRSHWVSIARVWRSVDSLNSFKILVTTVELAFGQILGLAMPHQGAIF</sequence>
<keyword evidence="1" id="KW-0808">Transferase</keyword>
<gene>
    <name evidence="2" type="ORF">E5676_scaffold325G00780</name>
    <name evidence="1" type="ORF">E6C27_scaffold130G00840</name>
</gene>
<dbReference type="EMBL" id="SSTE01004567">
    <property type="protein sequence ID" value="KAA0062490.1"/>
    <property type="molecule type" value="Genomic_DNA"/>
</dbReference>
<comment type="caution">
    <text evidence="1">The sequence shown here is derived from an EMBL/GenBank/DDBJ whole genome shotgun (WGS) entry which is preliminary data.</text>
</comment>
<dbReference type="OrthoDB" id="1834839at2759"/>
<evidence type="ECO:0000313" key="3">
    <source>
        <dbReference type="Proteomes" id="UP000321393"/>
    </source>
</evidence>
<proteinExistence type="predicted"/>
<name>A0A5A7V5I1_CUCMM</name>
<evidence type="ECO:0000313" key="1">
    <source>
        <dbReference type="EMBL" id="KAA0062490.1"/>
    </source>
</evidence>
<evidence type="ECO:0000313" key="4">
    <source>
        <dbReference type="Proteomes" id="UP000321947"/>
    </source>
</evidence>
<dbReference type="AlphaFoldDB" id="A0A5A7V5I1"/>
<accession>A0A5A7V5I1</accession>
<keyword evidence="1" id="KW-0418">Kinase</keyword>